<keyword evidence="1" id="KW-0223">Dioxygenase</keyword>
<gene>
    <name evidence="1" type="ORF">ACFFJ8_10210</name>
</gene>
<evidence type="ECO:0000313" key="1">
    <source>
        <dbReference type="EMBL" id="MFC0391737.1"/>
    </source>
</evidence>
<proteinExistence type="predicted"/>
<dbReference type="PANTHER" id="PTHR20883:SF46">
    <property type="entry name" value="PHYTANOYL-COA HYDROXYLASE"/>
    <property type="match status" value="1"/>
</dbReference>
<evidence type="ECO:0000313" key="2">
    <source>
        <dbReference type="Proteomes" id="UP001589818"/>
    </source>
</evidence>
<name>A0ABV6J780_9BACL</name>
<dbReference type="SUPFAM" id="SSF51197">
    <property type="entry name" value="Clavaminate synthase-like"/>
    <property type="match status" value="1"/>
</dbReference>
<dbReference type="GO" id="GO:0051213">
    <property type="term" value="F:dioxygenase activity"/>
    <property type="evidence" value="ECO:0007669"/>
    <property type="project" value="UniProtKB-KW"/>
</dbReference>
<organism evidence="1 2">
    <name type="scientific">Paenibacillus mendelii</name>
    <dbReference type="NCBI Taxonomy" id="206163"/>
    <lineage>
        <taxon>Bacteria</taxon>
        <taxon>Bacillati</taxon>
        <taxon>Bacillota</taxon>
        <taxon>Bacilli</taxon>
        <taxon>Bacillales</taxon>
        <taxon>Paenibacillaceae</taxon>
        <taxon>Paenibacillus</taxon>
    </lineage>
</organism>
<keyword evidence="2" id="KW-1185">Reference proteome</keyword>
<dbReference type="RefSeq" id="WP_204821164.1">
    <property type="nucleotide sequence ID" value="NZ_JANHOF010000011.1"/>
</dbReference>
<protein>
    <submittedName>
        <fullName evidence="1">Phytanoyl-CoA dioxygenase family protein</fullName>
    </submittedName>
</protein>
<dbReference type="Gene3D" id="2.60.120.620">
    <property type="entry name" value="q2cbj1_9rhob like domain"/>
    <property type="match status" value="1"/>
</dbReference>
<reference evidence="1 2" key="1">
    <citation type="submission" date="2024-09" db="EMBL/GenBank/DDBJ databases">
        <authorList>
            <person name="Sun Q."/>
            <person name="Mori K."/>
        </authorList>
    </citation>
    <scope>NUCLEOTIDE SEQUENCE [LARGE SCALE GENOMIC DNA]</scope>
    <source>
        <strain evidence="1 2">CCM 4839</strain>
    </source>
</reference>
<comment type="caution">
    <text evidence="1">The sequence shown here is derived from an EMBL/GenBank/DDBJ whole genome shotgun (WGS) entry which is preliminary data.</text>
</comment>
<dbReference type="PANTHER" id="PTHR20883">
    <property type="entry name" value="PHYTANOYL-COA DIOXYGENASE DOMAIN CONTAINING 1"/>
    <property type="match status" value="1"/>
</dbReference>
<dbReference type="Pfam" id="PF05721">
    <property type="entry name" value="PhyH"/>
    <property type="match status" value="1"/>
</dbReference>
<accession>A0ABV6J780</accession>
<dbReference type="EMBL" id="JBHLVF010000012">
    <property type="protein sequence ID" value="MFC0391737.1"/>
    <property type="molecule type" value="Genomic_DNA"/>
</dbReference>
<dbReference type="InterPro" id="IPR008775">
    <property type="entry name" value="Phytyl_CoA_dOase-like"/>
</dbReference>
<keyword evidence="1" id="KW-0560">Oxidoreductase</keyword>
<sequence>MSLTAGQIDFFETFGFIKLPQLLSDSIDWITDEFTQTFPGKTDIAPHDGTKRTCIVPFIDQRARMNTLLDDPRIEGIGASLLGDDFNYMGSDGNYYTGETGWHRDGYHHKYKHIKIAFYLDKLDGASGALRVIPGSHRLDDQFGKDLTDKMRKSSELWDIKGSEVPSVTLDVVPGDILVFDHNTFHASFNGGPNRRMFTMNLCQRYLEEDLQELRDYIAGHARFWIDRNYSETMMNTASPRRMVHLEQVMANDGHLAGLTAELKKTMSEPARG</sequence>
<dbReference type="Proteomes" id="UP001589818">
    <property type="component" value="Unassembled WGS sequence"/>
</dbReference>